<reference evidence="3" key="1">
    <citation type="journal article" date="2015" name="Nature">
        <title>Complex archaea that bridge the gap between prokaryotes and eukaryotes.</title>
        <authorList>
            <person name="Spang A."/>
            <person name="Saw J.H."/>
            <person name="Jorgensen S.L."/>
            <person name="Zaremba-Niedzwiedzka K."/>
            <person name="Martijn J."/>
            <person name="Lind A.E."/>
            <person name="van Eijk R."/>
            <person name="Schleper C."/>
            <person name="Guy L."/>
            <person name="Ettema T.J."/>
        </authorList>
    </citation>
    <scope>NUCLEOTIDE SEQUENCE</scope>
</reference>
<proteinExistence type="predicted"/>
<dbReference type="Pfam" id="PF23771">
    <property type="entry name" value="DUF7168"/>
    <property type="match status" value="1"/>
</dbReference>
<organism evidence="3">
    <name type="scientific">marine sediment metagenome</name>
    <dbReference type="NCBI Taxonomy" id="412755"/>
    <lineage>
        <taxon>unclassified sequences</taxon>
        <taxon>metagenomes</taxon>
        <taxon>ecological metagenomes</taxon>
    </lineage>
</organism>
<protein>
    <submittedName>
        <fullName evidence="3">Uncharacterized protein</fullName>
    </submittedName>
</protein>
<evidence type="ECO:0000259" key="1">
    <source>
        <dbReference type="Pfam" id="PF10979"/>
    </source>
</evidence>
<feature type="domain" description="DUF2786" evidence="1">
    <location>
        <begin position="5"/>
        <end position="43"/>
    </location>
</feature>
<dbReference type="AlphaFoldDB" id="A0A0F9NPJ2"/>
<comment type="caution">
    <text evidence="3">The sequence shown here is derived from an EMBL/GenBank/DDBJ whole genome shotgun (WGS) entry which is preliminary data.</text>
</comment>
<evidence type="ECO:0000259" key="2">
    <source>
        <dbReference type="Pfam" id="PF23771"/>
    </source>
</evidence>
<name>A0A0F9NPJ2_9ZZZZ</name>
<dbReference type="InterPro" id="IPR024498">
    <property type="entry name" value="DUF2786"/>
</dbReference>
<dbReference type="InterPro" id="IPR055592">
    <property type="entry name" value="DUF7168"/>
</dbReference>
<accession>A0A0F9NPJ2</accession>
<evidence type="ECO:0000313" key="3">
    <source>
        <dbReference type="EMBL" id="KKN19844.1"/>
    </source>
</evidence>
<dbReference type="EMBL" id="LAZR01003298">
    <property type="protein sequence ID" value="KKN19844.1"/>
    <property type="molecule type" value="Genomic_DNA"/>
</dbReference>
<dbReference type="Pfam" id="PF10979">
    <property type="entry name" value="DUF2786"/>
    <property type="match status" value="1"/>
</dbReference>
<feature type="domain" description="DUF7168" evidence="2">
    <location>
        <begin position="65"/>
        <end position="168"/>
    </location>
</feature>
<sequence length="241" mass="26691">MSEQILTKVKDLLALSSGNSNLNESASAYKAAQRLLTRHKLNMADVYASAERVVREPIIKCNEPLYAGKRMITWKGSLAKGICDANSCGCYWNNIYTESVWLQHLVLVGRQSDIDTVRYLYTIISAQIEAMCVVAMFQNGGGGKTFSNNFKLGTVNTVAKRLNEAVQEIVDEYVNTKAMTIINKDKEDLSGAMSALNLRKRTVNSRYSESGYDAGKKAGRRVNLTRGSLHEKIKKPKGILG</sequence>
<gene>
    <name evidence="3" type="ORF">LCGC14_0941700</name>
</gene>